<dbReference type="Proteomes" id="UP000193067">
    <property type="component" value="Unassembled WGS sequence"/>
</dbReference>
<organism evidence="2 3">
    <name type="scientific">Trametes coccinea (strain BRFM310)</name>
    <name type="common">Pycnoporus coccineus</name>
    <dbReference type="NCBI Taxonomy" id="1353009"/>
    <lineage>
        <taxon>Eukaryota</taxon>
        <taxon>Fungi</taxon>
        <taxon>Dikarya</taxon>
        <taxon>Basidiomycota</taxon>
        <taxon>Agaricomycotina</taxon>
        <taxon>Agaricomycetes</taxon>
        <taxon>Polyporales</taxon>
        <taxon>Polyporaceae</taxon>
        <taxon>Trametes</taxon>
    </lineage>
</organism>
<dbReference type="PRINTS" id="PR01217">
    <property type="entry name" value="PRICHEXTENSN"/>
</dbReference>
<dbReference type="EMBL" id="KZ084102">
    <property type="protein sequence ID" value="OSD03002.1"/>
    <property type="molecule type" value="Genomic_DNA"/>
</dbReference>
<feature type="region of interest" description="Disordered" evidence="1">
    <location>
        <begin position="247"/>
        <end position="388"/>
    </location>
</feature>
<evidence type="ECO:0000313" key="2">
    <source>
        <dbReference type="EMBL" id="OSD03002.1"/>
    </source>
</evidence>
<feature type="compositionally biased region" description="Basic residues" evidence="1">
    <location>
        <begin position="304"/>
        <end position="314"/>
    </location>
</feature>
<evidence type="ECO:0000256" key="1">
    <source>
        <dbReference type="SAM" id="MobiDB-lite"/>
    </source>
</evidence>
<proteinExistence type="predicted"/>
<feature type="region of interest" description="Disordered" evidence="1">
    <location>
        <begin position="1"/>
        <end position="230"/>
    </location>
</feature>
<feature type="compositionally biased region" description="Pro residues" evidence="1">
    <location>
        <begin position="128"/>
        <end position="152"/>
    </location>
</feature>
<feature type="compositionally biased region" description="Basic residues" evidence="1">
    <location>
        <begin position="360"/>
        <end position="370"/>
    </location>
</feature>
<feature type="compositionally biased region" description="Polar residues" evidence="1">
    <location>
        <begin position="7"/>
        <end position="16"/>
    </location>
</feature>
<feature type="compositionally biased region" description="Low complexity" evidence="1">
    <location>
        <begin position="44"/>
        <end position="60"/>
    </location>
</feature>
<feature type="compositionally biased region" description="Low complexity" evidence="1">
    <location>
        <begin position="346"/>
        <end position="359"/>
    </location>
</feature>
<accession>A0A1Y2IST4</accession>
<evidence type="ECO:0000313" key="3">
    <source>
        <dbReference type="Proteomes" id="UP000193067"/>
    </source>
</evidence>
<sequence length="388" mass="42698">MARPSHWQHTQPSNLPARQRILQRTPPPSFTSLRETRAEPRPGHSTTTHLHLPSHLLTPHPSHRTAPRTTPSRPSGRPLPRIPPPSHHTAPRRSAARTIPTPFRAKSPCATADYHTPLPSALHRTVSPPAPPPPTTAPSPPRTTPPRPSGRPLPRDPIPDSPTPPTTAHYRPPLLQTAPPPAHRLARAAARHRHCAIASPLVPHRTAPPPAPHDTVTREQPPGSARISLTPHHHPLAQAAAHYQPPLPRTVPLRCPLPAPRPVQPPATAQSRLPSYRSAPHPHPLPRTKPPCACSRPLPPTTHRSPRAAARHRAIAYCTAPHRHPHRTTPSRASSRPPPRNRASRRTTPLRTPIRTLARPSRHRRARTHFTVRTIPPHPPFPYPSAPS</sequence>
<feature type="compositionally biased region" description="Pro residues" evidence="1">
    <location>
        <begin position="376"/>
        <end position="388"/>
    </location>
</feature>
<feature type="compositionally biased region" description="Pro residues" evidence="1">
    <location>
        <begin position="247"/>
        <end position="265"/>
    </location>
</feature>
<feature type="compositionally biased region" description="Low complexity" evidence="1">
    <location>
        <begin position="67"/>
        <end position="79"/>
    </location>
</feature>
<dbReference type="AlphaFoldDB" id="A0A1Y2IST4"/>
<protein>
    <submittedName>
        <fullName evidence="2">Uncharacterized protein</fullName>
    </submittedName>
</protein>
<keyword evidence="3" id="KW-1185">Reference proteome</keyword>
<gene>
    <name evidence="2" type="ORF">PYCCODRAFT_1467310</name>
</gene>
<feature type="compositionally biased region" description="Basic residues" evidence="1">
    <location>
        <begin position="184"/>
        <end position="195"/>
    </location>
</feature>
<name>A0A1Y2IST4_TRAC3</name>
<reference evidence="2 3" key="1">
    <citation type="journal article" date="2015" name="Biotechnol. Biofuels">
        <title>Enhanced degradation of softwood versus hardwood by the white-rot fungus Pycnoporus coccineus.</title>
        <authorList>
            <person name="Couturier M."/>
            <person name="Navarro D."/>
            <person name="Chevret D."/>
            <person name="Henrissat B."/>
            <person name="Piumi F."/>
            <person name="Ruiz-Duenas F.J."/>
            <person name="Martinez A.T."/>
            <person name="Grigoriev I.V."/>
            <person name="Riley R."/>
            <person name="Lipzen A."/>
            <person name="Berrin J.G."/>
            <person name="Master E.R."/>
            <person name="Rosso M.N."/>
        </authorList>
    </citation>
    <scope>NUCLEOTIDE SEQUENCE [LARGE SCALE GENOMIC DNA]</scope>
    <source>
        <strain evidence="2 3">BRFM310</strain>
    </source>
</reference>